<name>A0A6V2E475_9STRA</name>
<dbReference type="AlphaFoldDB" id="A0A6V2E475"/>
<accession>A0A6V2E475</accession>
<sequence length="792" mass="87543">MPVVEYADCTDITSVTETYTVSADAEGLLSVDMSSDVTYGSCGGVGGLADHYKTINTDNTGAIDSHIVGQGGCSGAVEEKLSIYGYTRSEFEIVSVQSLPEGERTVRVTFNTKPSAGAADISKYNIYVSDTSEALGLSHGIDYIDRDYIDLITVDPPVVGVSYQLETIQDISSRVAPMVKVDTGFTMAVTETKWDAITIGNSYIWGQIETPPNYSKEYMSISSPEITNIIFENNGRAHGSQTGWGAWYEEKPTFSEEGVIWGNKAVQIGRWRIKQIDDQHISVSHENDNVSRIYRDDGTIHGNVAAFSGFLTPLGEPSCAYLTENYLQIGDWRFAEFEEERKTFLSVSHKRGRTARLYETNGYSHGGPRVDRNAWAWEKGVALQGNDECFSTSSTVPNVISFGDWKIAQMRDTNWLSFSSNYPNTPMLFQSNSRRHGGPRLDWGAWVEVPTSSAEGVQFGDKAVQIDQWRIKQFDDNHLSITHSNGVVGRVYRSDGDTFTSNSYSGYITPLGEPSCAYVSENYIRVGDWRIGQIGDHLAITHITGHTAMYYTNDGYHYYGLKYEPNSWLSGEGSVLQGSAENCNPYHDVETYVQIGSSFRLSYMLGGIGSSYLSLSSAYPDTPVIYKSDRSIHHGPRTDYNAFTNKKPALSEHGVEYGDKTVQLYDWRISEIDDQHLSITHSSGGVTRIFRSDGTIHGSVADFSGYDKELGAPSCAYLSEEYLQLGSWRIGAYSQKTISISHKEGYTSEVFDIVGNRHPGPYSDFQFSSWNLPKGSVLEGSDAGCDSTSAIA</sequence>
<protein>
    <submittedName>
        <fullName evidence="1">Uncharacterized protein</fullName>
    </submittedName>
</protein>
<evidence type="ECO:0000313" key="2">
    <source>
        <dbReference type="EMBL" id="CAE4601918.1"/>
    </source>
</evidence>
<reference evidence="1" key="1">
    <citation type="submission" date="2021-01" db="EMBL/GenBank/DDBJ databases">
        <authorList>
            <person name="Corre E."/>
            <person name="Pelletier E."/>
            <person name="Niang G."/>
            <person name="Scheremetjew M."/>
            <person name="Finn R."/>
            <person name="Kale V."/>
            <person name="Holt S."/>
            <person name="Cochrane G."/>
            <person name="Meng A."/>
            <person name="Brown T."/>
            <person name="Cohen L."/>
        </authorList>
    </citation>
    <scope>NUCLEOTIDE SEQUENCE</scope>
    <source>
        <strain evidence="1">GSO104</strain>
    </source>
</reference>
<dbReference type="EMBL" id="HBNS01015122">
    <property type="protein sequence ID" value="CAE4601918.1"/>
    <property type="molecule type" value="Transcribed_RNA"/>
</dbReference>
<gene>
    <name evidence="1" type="ORF">DBRI00130_LOCUS12146</name>
    <name evidence="2" type="ORF">DBRI00130_LOCUS12148</name>
</gene>
<dbReference type="EMBL" id="HBNS01015120">
    <property type="protein sequence ID" value="CAE4601914.1"/>
    <property type="molecule type" value="Transcribed_RNA"/>
</dbReference>
<organism evidence="1">
    <name type="scientific">Ditylum brightwellii</name>
    <dbReference type="NCBI Taxonomy" id="49249"/>
    <lineage>
        <taxon>Eukaryota</taxon>
        <taxon>Sar</taxon>
        <taxon>Stramenopiles</taxon>
        <taxon>Ochrophyta</taxon>
        <taxon>Bacillariophyta</taxon>
        <taxon>Mediophyceae</taxon>
        <taxon>Lithodesmiophycidae</taxon>
        <taxon>Lithodesmiales</taxon>
        <taxon>Lithodesmiaceae</taxon>
        <taxon>Ditylum</taxon>
    </lineage>
</organism>
<evidence type="ECO:0000313" key="1">
    <source>
        <dbReference type="EMBL" id="CAE4601914.1"/>
    </source>
</evidence>
<proteinExistence type="predicted"/>